<sequence length="235" mass="26213">MIDMINVDVTPVNALFSFSGSSAPGQATRLELDEAFNEIQNCNYLHNQYPLLFSDFGDTVVHTLSSIYQQTLGNHIQSKQHITIALNKSTRFDMQILSIIRMVINTLHMNEIDTAKKLINDYLLQLENHPQLVFKVATLFLDGDSNNPLENSNNLKTMLESAITLSTVSSDFVSLCCCYDSSSQPDSTQKQASLMIKRHNIITNTVSKEDQQLFFQSLISNSAAAANSTKSPNNK</sequence>
<dbReference type="GO" id="GO:0007064">
    <property type="term" value="P:mitotic sister chromatid cohesion"/>
    <property type="evidence" value="ECO:0007669"/>
    <property type="project" value="InterPro"/>
</dbReference>
<keyword evidence="9" id="KW-1185">Reference proteome</keyword>
<keyword evidence="5" id="KW-0159">Chromosome partition</keyword>
<evidence type="ECO:0000313" key="8">
    <source>
        <dbReference type="EMBL" id="EFA76629.1"/>
    </source>
</evidence>
<dbReference type="RefSeq" id="XP_020428761.1">
    <property type="nucleotide sequence ID" value="XM_020580721.1"/>
</dbReference>
<organism evidence="8 9">
    <name type="scientific">Heterostelium pallidum (strain ATCC 26659 / Pp 5 / PN500)</name>
    <name type="common">Cellular slime mold</name>
    <name type="synonym">Polysphondylium pallidum</name>
    <dbReference type="NCBI Taxonomy" id="670386"/>
    <lineage>
        <taxon>Eukaryota</taxon>
        <taxon>Amoebozoa</taxon>
        <taxon>Evosea</taxon>
        <taxon>Eumycetozoa</taxon>
        <taxon>Dictyostelia</taxon>
        <taxon>Acytosteliales</taxon>
        <taxon>Acytosteliaceae</taxon>
        <taxon>Heterostelium</taxon>
    </lineage>
</organism>
<dbReference type="InterPro" id="IPR019440">
    <property type="entry name" value="MAU2"/>
</dbReference>
<comment type="caution">
    <text evidence="8">The sequence shown here is derived from an EMBL/GenBank/DDBJ whole genome shotgun (WGS) entry which is preliminary data.</text>
</comment>
<dbReference type="GO" id="GO:0007059">
    <property type="term" value="P:chromosome segregation"/>
    <property type="evidence" value="ECO:0007669"/>
    <property type="project" value="UniProtKB-KW"/>
</dbReference>
<evidence type="ECO:0000256" key="1">
    <source>
        <dbReference type="ARBA" id="ARBA00004123"/>
    </source>
</evidence>
<reference evidence="8 9" key="1">
    <citation type="journal article" date="2011" name="Genome Res.">
        <title>Phylogeny-wide analysis of social amoeba genomes highlights ancient origins for complex intercellular communication.</title>
        <authorList>
            <person name="Heidel A.J."/>
            <person name="Lawal H.M."/>
            <person name="Felder M."/>
            <person name="Schilde C."/>
            <person name="Helps N.R."/>
            <person name="Tunggal B."/>
            <person name="Rivero F."/>
            <person name="John U."/>
            <person name="Schleicher M."/>
            <person name="Eichinger L."/>
            <person name="Platzer M."/>
            <person name="Noegel A.A."/>
            <person name="Schaap P."/>
            <person name="Gloeckner G."/>
        </authorList>
    </citation>
    <scope>NUCLEOTIDE SEQUENCE [LARGE SCALE GENOMIC DNA]</scope>
    <source>
        <strain evidence="9">ATCC 26659 / Pp 5 / PN500</strain>
    </source>
</reference>
<dbReference type="AlphaFoldDB" id="D3BPR7"/>
<evidence type="ECO:0000256" key="2">
    <source>
        <dbReference type="ARBA" id="ARBA00008585"/>
    </source>
</evidence>
<evidence type="ECO:0000256" key="4">
    <source>
        <dbReference type="ARBA" id="ARBA00022776"/>
    </source>
</evidence>
<evidence type="ECO:0000256" key="7">
    <source>
        <dbReference type="ARBA" id="ARBA00023306"/>
    </source>
</evidence>
<dbReference type="STRING" id="670386.D3BPR7"/>
<dbReference type="GO" id="GO:0051301">
    <property type="term" value="P:cell division"/>
    <property type="evidence" value="ECO:0007669"/>
    <property type="project" value="UniProtKB-KW"/>
</dbReference>
<keyword evidence="7" id="KW-0131">Cell cycle</keyword>
<dbReference type="GeneID" id="31365406"/>
<protein>
    <submittedName>
        <fullName evidence="8">Uncharacterized protein</fullName>
    </submittedName>
</protein>
<evidence type="ECO:0000313" key="9">
    <source>
        <dbReference type="Proteomes" id="UP000001396"/>
    </source>
</evidence>
<gene>
    <name evidence="8" type="ORF">PPL_09934</name>
</gene>
<dbReference type="GO" id="GO:0005634">
    <property type="term" value="C:nucleus"/>
    <property type="evidence" value="ECO:0007669"/>
    <property type="project" value="UniProtKB-SubCell"/>
</dbReference>
<name>D3BPR7_HETP5</name>
<keyword evidence="6" id="KW-0539">Nucleus</keyword>
<keyword evidence="3" id="KW-0132">Cell division</keyword>
<comment type="similarity">
    <text evidence="2">Belongs to the SCC4/mau-2 family.</text>
</comment>
<dbReference type="PANTHER" id="PTHR21394">
    <property type="entry name" value="MAU2 CHROMATID COHESION FACTOR HOMOLOG"/>
    <property type="match status" value="1"/>
</dbReference>
<evidence type="ECO:0000256" key="5">
    <source>
        <dbReference type="ARBA" id="ARBA00022829"/>
    </source>
</evidence>
<proteinExistence type="inferred from homology"/>
<dbReference type="Proteomes" id="UP000001396">
    <property type="component" value="Unassembled WGS sequence"/>
</dbReference>
<evidence type="ECO:0000256" key="6">
    <source>
        <dbReference type="ARBA" id="ARBA00023242"/>
    </source>
</evidence>
<comment type="subcellular location">
    <subcellularLocation>
        <location evidence="1">Nucleus</location>
    </subcellularLocation>
</comment>
<keyword evidence="4" id="KW-0498">Mitosis</keyword>
<dbReference type="InParanoid" id="D3BPR7"/>
<accession>D3BPR7</accession>
<evidence type="ECO:0000256" key="3">
    <source>
        <dbReference type="ARBA" id="ARBA00022618"/>
    </source>
</evidence>
<dbReference type="EMBL" id="ADBJ01000045">
    <property type="protein sequence ID" value="EFA76629.1"/>
    <property type="molecule type" value="Genomic_DNA"/>
</dbReference>